<dbReference type="PANTHER" id="PTHR10098:SF108">
    <property type="entry name" value="TETRATRICOPEPTIDE REPEAT PROTEIN 28"/>
    <property type="match status" value="1"/>
</dbReference>
<dbReference type="Pfam" id="PF12770">
    <property type="entry name" value="CHAT"/>
    <property type="match status" value="1"/>
</dbReference>
<feature type="transmembrane region" description="Helical" evidence="1">
    <location>
        <begin position="455"/>
        <end position="473"/>
    </location>
</feature>
<feature type="domain" description="CHAT" evidence="2">
    <location>
        <begin position="174"/>
        <end position="444"/>
    </location>
</feature>
<organism evidence="3 4">
    <name type="scientific">Winogradskyella sediminis</name>
    <dbReference type="NCBI Taxonomy" id="1382466"/>
    <lineage>
        <taxon>Bacteria</taxon>
        <taxon>Pseudomonadati</taxon>
        <taxon>Bacteroidota</taxon>
        <taxon>Flavobacteriia</taxon>
        <taxon>Flavobacteriales</taxon>
        <taxon>Flavobacteriaceae</taxon>
        <taxon>Winogradskyella</taxon>
    </lineage>
</organism>
<dbReference type="InterPro" id="IPR024983">
    <property type="entry name" value="CHAT_dom"/>
</dbReference>
<dbReference type="AlphaFoldDB" id="A0A1H1TGL3"/>
<evidence type="ECO:0000313" key="4">
    <source>
        <dbReference type="Proteomes" id="UP000198963"/>
    </source>
</evidence>
<evidence type="ECO:0000259" key="2">
    <source>
        <dbReference type="Pfam" id="PF12770"/>
    </source>
</evidence>
<keyword evidence="4" id="KW-1185">Reference proteome</keyword>
<keyword evidence="1" id="KW-0812">Transmembrane</keyword>
<evidence type="ECO:0000256" key="1">
    <source>
        <dbReference type="SAM" id="Phobius"/>
    </source>
</evidence>
<accession>A0A1H1TGL3</accession>
<keyword evidence="1" id="KW-1133">Transmembrane helix</keyword>
<dbReference type="PANTHER" id="PTHR10098">
    <property type="entry name" value="RAPSYN-RELATED"/>
    <property type="match status" value="1"/>
</dbReference>
<evidence type="ECO:0000313" key="3">
    <source>
        <dbReference type="EMBL" id="SDS59338.1"/>
    </source>
</evidence>
<keyword evidence="1" id="KW-0472">Membrane</keyword>
<name>A0A1H1TGL3_9FLAO</name>
<gene>
    <name evidence="3" type="ORF">SAMN04489797_1943</name>
</gene>
<sequence>MGINCYTIECRLELNKHNFKHKKAFVSNLENISNRLAWQEFSQSRDVVKLPIIDSLEHIEFQIRKQIVQAKQERNQKQEDSLERILQTYKDHVNAKFPTISDFTQNNFDIATFQNLLGNDDVVLKYLFFYDQFVIFQITKDAIEWELKPWTKATKGLLKSHLEYLKNPNSKFVINPELTKLLLPEKALTFKSLTIIPDTPIYRLPFETLSYKSRYLIQEKAVHYSSHLRFAFFEGEQASDKEVKATIFAPAYPKSNRAGANRNSATFLEGAQKEAKVLEALFPSEAFIGSNATKANFITHKSKGNILHLAMHASLDDDEPVFSHFNFSNDEKLFLEELYGLNIPVDLAVLSACNTAVGKEDGSLSMVSLHRAFSFSGTKAAVASLWEVPDATTSQIMIAFYNRLKDGKTKSVALQMAKNEYLTTVENPKLRHPYYWAGFILYGSDAPLIDTNYNWVWIALGLVFMVLLLYVLFNKFWQRDTTETA</sequence>
<dbReference type="RefSeq" id="WP_092446516.1">
    <property type="nucleotide sequence ID" value="NZ_LT629774.1"/>
</dbReference>
<reference evidence="3 4" key="1">
    <citation type="submission" date="2016-10" db="EMBL/GenBank/DDBJ databases">
        <authorList>
            <person name="Varghese N."/>
            <person name="Submissions S."/>
        </authorList>
    </citation>
    <scope>NUCLEOTIDE SEQUENCE [LARGE SCALE GENOMIC DNA]</scope>
    <source>
        <strain evidence="3 4">RHA_55</strain>
    </source>
</reference>
<dbReference type="EMBL" id="LT629774">
    <property type="protein sequence ID" value="SDS59338.1"/>
    <property type="molecule type" value="Genomic_DNA"/>
</dbReference>
<dbReference type="STRING" id="1249933.SAMN04489797_1943"/>
<proteinExistence type="predicted"/>
<protein>
    <submittedName>
        <fullName evidence="3">CHAT domain-containing protein</fullName>
    </submittedName>
</protein>
<dbReference type="Proteomes" id="UP000198963">
    <property type="component" value="Chromosome I"/>
</dbReference>